<dbReference type="AlphaFoldDB" id="A0A5B7D9I8"/>
<dbReference type="Proteomes" id="UP000324222">
    <property type="component" value="Unassembled WGS sequence"/>
</dbReference>
<name>A0A5B7D9I8_PORTR</name>
<comment type="caution">
    <text evidence="2">The sequence shown here is derived from an EMBL/GenBank/DDBJ whole genome shotgun (WGS) entry which is preliminary data.</text>
</comment>
<organism evidence="2 3">
    <name type="scientific">Portunus trituberculatus</name>
    <name type="common">Swimming crab</name>
    <name type="synonym">Neptunus trituberculatus</name>
    <dbReference type="NCBI Taxonomy" id="210409"/>
    <lineage>
        <taxon>Eukaryota</taxon>
        <taxon>Metazoa</taxon>
        <taxon>Ecdysozoa</taxon>
        <taxon>Arthropoda</taxon>
        <taxon>Crustacea</taxon>
        <taxon>Multicrustacea</taxon>
        <taxon>Malacostraca</taxon>
        <taxon>Eumalacostraca</taxon>
        <taxon>Eucarida</taxon>
        <taxon>Decapoda</taxon>
        <taxon>Pleocyemata</taxon>
        <taxon>Brachyura</taxon>
        <taxon>Eubrachyura</taxon>
        <taxon>Portunoidea</taxon>
        <taxon>Portunidae</taxon>
        <taxon>Portuninae</taxon>
        <taxon>Portunus</taxon>
    </lineage>
</organism>
<sequence>MCAVPDEKRQLPAALTRCGTPGPSRTSLRRGSTGEKAAAKQGKLQLDVGLEVYSELRLAGETHLAVGAGVSTAAHAVGDKQSLIKGERLSAGMMYIH</sequence>
<evidence type="ECO:0000313" key="3">
    <source>
        <dbReference type="Proteomes" id="UP000324222"/>
    </source>
</evidence>
<keyword evidence="3" id="KW-1185">Reference proteome</keyword>
<reference evidence="2 3" key="1">
    <citation type="submission" date="2019-05" db="EMBL/GenBank/DDBJ databases">
        <title>Another draft genome of Portunus trituberculatus and its Hox gene families provides insights of decapod evolution.</title>
        <authorList>
            <person name="Jeong J.-H."/>
            <person name="Song I."/>
            <person name="Kim S."/>
            <person name="Choi T."/>
            <person name="Kim D."/>
            <person name="Ryu S."/>
            <person name="Kim W."/>
        </authorList>
    </citation>
    <scope>NUCLEOTIDE SEQUENCE [LARGE SCALE GENOMIC DNA]</scope>
    <source>
        <tissue evidence="2">Muscle</tissue>
    </source>
</reference>
<protein>
    <submittedName>
        <fullName evidence="2">Uncharacterized protein</fullName>
    </submittedName>
</protein>
<dbReference type="EMBL" id="VSRR010000629">
    <property type="protein sequence ID" value="MPC17897.1"/>
    <property type="molecule type" value="Genomic_DNA"/>
</dbReference>
<evidence type="ECO:0000256" key="1">
    <source>
        <dbReference type="SAM" id="MobiDB-lite"/>
    </source>
</evidence>
<evidence type="ECO:0000313" key="2">
    <source>
        <dbReference type="EMBL" id="MPC17897.1"/>
    </source>
</evidence>
<accession>A0A5B7D9I8</accession>
<proteinExistence type="predicted"/>
<feature type="region of interest" description="Disordered" evidence="1">
    <location>
        <begin position="13"/>
        <end position="40"/>
    </location>
</feature>
<gene>
    <name evidence="2" type="ORF">E2C01_010769</name>
</gene>